<dbReference type="STRING" id="8078.ENSFHEP00000008470"/>
<dbReference type="AlphaFoldDB" id="A0A3Q2P9A5"/>
<reference evidence="9" key="1">
    <citation type="submission" date="2025-08" db="UniProtKB">
        <authorList>
            <consortium name="Ensembl"/>
        </authorList>
    </citation>
    <scope>IDENTIFICATION</scope>
</reference>
<dbReference type="Ensembl" id="ENSFHET00000002079.1">
    <property type="protein sequence ID" value="ENSFHEP00000008470.1"/>
    <property type="gene ID" value="ENSFHEG00000009677.1"/>
</dbReference>
<dbReference type="InterPro" id="IPR021040">
    <property type="entry name" value="LRRC8_Pannexin-like"/>
</dbReference>
<evidence type="ECO:0000259" key="8">
    <source>
        <dbReference type="Pfam" id="PF12534"/>
    </source>
</evidence>
<evidence type="ECO:0000256" key="7">
    <source>
        <dbReference type="SAM" id="MobiDB-lite"/>
    </source>
</evidence>
<evidence type="ECO:0000256" key="4">
    <source>
        <dbReference type="ARBA" id="ARBA00022989"/>
    </source>
</evidence>
<feature type="domain" description="LRRC8 pannexin-like TM region" evidence="8">
    <location>
        <begin position="1"/>
        <end position="58"/>
    </location>
</feature>
<feature type="domain" description="LRRC8 pannexin-like TM region" evidence="8">
    <location>
        <begin position="62"/>
        <end position="159"/>
    </location>
</feature>
<dbReference type="GO" id="GO:0005886">
    <property type="term" value="C:plasma membrane"/>
    <property type="evidence" value="ECO:0007669"/>
    <property type="project" value="UniProtKB-SubCell"/>
</dbReference>
<keyword evidence="3" id="KW-0812">Transmembrane</keyword>
<evidence type="ECO:0000256" key="1">
    <source>
        <dbReference type="ARBA" id="ARBA00004236"/>
    </source>
</evidence>
<evidence type="ECO:0000313" key="10">
    <source>
        <dbReference type="Proteomes" id="UP000265000"/>
    </source>
</evidence>
<protein>
    <recommendedName>
        <fullName evidence="8">LRRC8 pannexin-like TM region domain-containing protein</fullName>
    </recommendedName>
</protein>
<evidence type="ECO:0000256" key="3">
    <source>
        <dbReference type="ARBA" id="ARBA00022692"/>
    </source>
</evidence>
<name>A0A3Q2P9A5_FUNHE</name>
<evidence type="ECO:0000256" key="6">
    <source>
        <dbReference type="ARBA" id="ARBA00023157"/>
    </source>
</evidence>
<dbReference type="Proteomes" id="UP000265000">
    <property type="component" value="Unplaced"/>
</dbReference>
<keyword evidence="4" id="KW-1133">Transmembrane helix</keyword>
<evidence type="ECO:0000256" key="2">
    <source>
        <dbReference type="ARBA" id="ARBA00022475"/>
    </source>
</evidence>
<dbReference type="Pfam" id="PF12534">
    <property type="entry name" value="Pannexin_like"/>
    <property type="match status" value="2"/>
</dbReference>
<dbReference type="GeneTree" id="ENSGT01040000240732"/>
<evidence type="ECO:0000256" key="5">
    <source>
        <dbReference type="ARBA" id="ARBA00023136"/>
    </source>
</evidence>
<sequence>MFSLSELAPLDQHQNTFKLPKPWWEVFMDYLVVLMLLTSVLACTEQLSRDRVVCIPSELPFKASSSGRRTHLVYQQYVYISQVCYHEALPLCSRFFPYMALLQSLVLVASGSFWLHFPHTSSRIEQFLSILAKCCESPWTSQALSQAARQENIQDLERQPRRAPMFSAGFSIPATPSLRLPPGETLGRRQATSYDQHGCGWLYHSAACGPASSSSGPFHPEPASGPQTGAYH</sequence>
<proteinExistence type="predicted"/>
<feature type="region of interest" description="Disordered" evidence="7">
    <location>
        <begin position="213"/>
        <end position="232"/>
    </location>
</feature>
<reference evidence="9" key="2">
    <citation type="submission" date="2025-09" db="UniProtKB">
        <authorList>
            <consortium name="Ensembl"/>
        </authorList>
    </citation>
    <scope>IDENTIFICATION</scope>
</reference>
<accession>A0A3Q2P9A5</accession>
<evidence type="ECO:0000313" key="9">
    <source>
        <dbReference type="Ensembl" id="ENSFHEP00000008470.1"/>
    </source>
</evidence>
<keyword evidence="5" id="KW-0472">Membrane</keyword>
<keyword evidence="2" id="KW-1003">Cell membrane</keyword>
<comment type="subcellular location">
    <subcellularLocation>
        <location evidence="1">Cell membrane</location>
    </subcellularLocation>
</comment>
<organism evidence="9 10">
    <name type="scientific">Fundulus heteroclitus</name>
    <name type="common">Killifish</name>
    <name type="synonym">Mummichog</name>
    <dbReference type="NCBI Taxonomy" id="8078"/>
    <lineage>
        <taxon>Eukaryota</taxon>
        <taxon>Metazoa</taxon>
        <taxon>Chordata</taxon>
        <taxon>Craniata</taxon>
        <taxon>Vertebrata</taxon>
        <taxon>Euteleostomi</taxon>
        <taxon>Actinopterygii</taxon>
        <taxon>Neopterygii</taxon>
        <taxon>Teleostei</taxon>
        <taxon>Neoteleostei</taxon>
        <taxon>Acanthomorphata</taxon>
        <taxon>Ovalentaria</taxon>
        <taxon>Atherinomorphae</taxon>
        <taxon>Cyprinodontiformes</taxon>
        <taxon>Fundulidae</taxon>
        <taxon>Fundulus</taxon>
    </lineage>
</organism>
<keyword evidence="6" id="KW-1015">Disulfide bond</keyword>
<keyword evidence="10" id="KW-1185">Reference proteome</keyword>